<evidence type="ECO:0000313" key="2">
    <source>
        <dbReference type="EMBL" id="ERN16140.1"/>
    </source>
</evidence>
<evidence type="ECO:0000313" key="3">
    <source>
        <dbReference type="Proteomes" id="UP000017836"/>
    </source>
</evidence>
<name>U5D1N6_AMBTC</name>
<protein>
    <submittedName>
        <fullName evidence="2">Uncharacterized protein</fullName>
    </submittedName>
</protein>
<accession>U5D1N6</accession>
<evidence type="ECO:0000256" key="1">
    <source>
        <dbReference type="SAM" id="MobiDB-lite"/>
    </source>
</evidence>
<feature type="region of interest" description="Disordered" evidence="1">
    <location>
        <begin position="1"/>
        <end position="20"/>
    </location>
</feature>
<dbReference type="AlphaFoldDB" id="U5D1N6"/>
<dbReference type="EMBL" id="KI392485">
    <property type="protein sequence ID" value="ERN16140.1"/>
    <property type="molecule type" value="Genomic_DNA"/>
</dbReference>
<keyword evidence="3" id="KW-1185">Reference proteome</keyword>
<dbReference type="Gramene" id="ERN16140">
    <property type="protein sequence ID" value="ERN16140"/>
    <property type="gene ID" value="AMTR_s00030p00209850"/>
</dbReference>
<proteinExistence type="predicted"/>
<reference evidence="3" key="1">
    <citation type="journal article" date="2013" name="Science">
        <title>The Amborella genome and the evolution of flowering plants.</title>
        <authorList>
            <consortium name="Amborella Genome Project"/>
        </authorList>
    </citation>
    <scope>NUCLEOTIDE SEQUENCE [LARGE SCALE GENOMIC DNA]</scope>
</reference>
<organism evidence="2 3">
    <name type="scientific">Amborella trichopoda</name>
    <dbReference type="NCBI Taxonomy" id="13333"/>
    <lineage>
        <taxon>Eukaryota</taxon>
        <taxon>Viridiplantae</taxon>
        <taxon>Streptophyta</taxon>
        <taxon>Embryophyta</taxon>
        <taxon>Tracheophyta</taxon>
        <taxon>Spermatophyta</taxon>
        <taxon>Magnoliopsida</taxon>
        <taxon>Amborellales</taxon>
        <taxon>Amborellaceae</taxon>
        <taxon>Amborella</taxon>
    </lineage>
</organism>
<sequence length="67" mass="7546">MELDSNVQQPNNGGNVENGNDDYGVWNIDGGGGDHDLFARREAVLTKFHLKRKDRCFKKKVILMLLG</sequence>
<gene>
    <name evidence="2" type="ORF">AMTR_s00030p00209850</name>
</gene>
<dbReference type="Proteomes" id="UP000017836">
    <property type="component" value="Unassembled WGS sequence"/>
</dbReference>
<dbReference type="HOGENOM" id="CLU_2815801_0_0_1"/>
<feature type="compositionally biased region" description="Low complexity" evidence="1">
    <location>
        <begin position="1"/>
        <end position="18"/>
    </location>
</feature>